<reference evidence="4 5" key="1">
    <citation type="submission" date="2020-07" db="EMBL/GenBank/DDBJ databases">
        <title>Genomic Encyclopedia of Type Strains, Phase IV (KMG-IV): sequencing the most valuable type-strain genomes for metagenomic binning, comparative biology and taxonomic classification.</title>
        <authorList>
            <person name="Goeker M."/>
        </authorList>
    </citation>
    <scope>NUCLEOTIDE SEQUENCE [LARGE SCALE GENOMIC DNA]</scope>
    <source>
        <strain evidence="4 5">DSM 45533</strain>
    </source>
</reference>
<dbReference type="SUPFAM" id="SSF117916">
    <property type="entry name" value="Fe-S cluster assembly (FSCA) domain-like"/>
    <property type="match status" value="1"/>
</dbReference>
<dbReference type="Pfam" id="PF01106">
    <property type="entry name" value="NifU"/>
    <property type="match status" value="1"/>
</dbReference>
<dbReference type="EMBL" id="JACDUR010000001">
    <property type="protein sequence ID" value="MBA2890128.1"/>
    <property type="molecule type" value="Genomic_DNA"/>
</dbReference>
<organism evidence="4 5">
    <name type="scientific">Nonomuraea soli</name>
    <dbReference type="NCBI Taxonomy" id="1032476"/>
    <lineage>
        <taxon>Bacteria</taxon>
        <taxon>Bacillati</taxon>
        <taxon>Actinomycetota</taxon>
        <taxon>Actinomycetes</taxon>
        <taxon>Streptosporangiales</taxon>
        <taxon>Streptosporangiaceae</taxon>
        <taxon>Nonomuraea</taxon>
    </lineage>
</organism>
<evidence type="ECO:0000256" key="1">
    <source>
        <dbReference type="ARBA" id="ARBA00049958"/>
    </source>
</evidence>
<protein>
    <submittedName>
        <fullName evidence="4">Fe-S cluster biogenesis protein NfuA</fullName>
    </submittedName>
</protein>
<dbReference type="GO" id="GO:0016226">
    <property type="term" value="P:iron-sulfur cluster assembly"/>
    <property type="evidence" value="ECO:0007669"/>
    <property type="project" value="InterPro"/>
</dbReference>
<dbReference type="GO" id="GO:0005506">
    <property type="term" value="F:iron ion binding"/>
    <property type="evidence" value="ECO:0007669"/>
    <property type="project" value="InterPro"/>
</dbReference>
<proteinExistence type="predicted"/>
<evidence type="ECO:0000259" key="3">
    <source>
        <dbReference type="Pfam" id="PF01106"/>
    </source>
</evidence>
<evidence type="ECO:0000313" key="4">
    <source>
        <dbReference type="EMBL" id="MBA2890128.1"/>
    </source>
</evidence>
<name>A0A7W0CFB0_9ACTN</name>
<dbReference type="Proteomes" id="UP000530928">
    <property type="component" value="Unassembled WGS sequence"/>
</dbReference>
<feature type="domain" description="NIF system FeS cluster assembly NifU C-terminal" evidence="3">
    <location>
        <begin position="13"/>
        <end position="58"/>
    </location>
</feature>
<dbReference type="AlphaFoldDB" id="A0A7W0CFB0"/>
<keyword evidence="5" id="KW-1185">Reference proteome</keyword>
<feature type="region of interest" description="Disordered" evidence="2">
    <location>
        <begin position="84"/>
        <end position="109"/>
    </location>
</feature>
<gene>
    <name evidence="4" type="ORF">HNR30_001463</name>
</gene>
<dbReference type="InterPro" id="IPR001075">
    <property type="entry name" value="NIF_FeS_clus_asmbl_NifU_C"/>
</dbReference>
<evidence type="ECO:0000313" key="5">
    <source>
        <dbReference type="Proteomes" id="UP000530928"/>
    </source>
</evidence>
<comment type="function">
    <text evidence="1">May be involved in the formation or repair of [Fe-S] clusters present in iron-sulfur proteins.</text>
</comment>
<accession>A0A7W0CFB0</accession>
<dbReference type="RefSeq" id="WP_181608848.1">
    <property type="nucleotide sequence ID" value="NZ_BAABAM010000001.1"/>
</dbReference>
<dbReference type="Gene3D" id="3.30.300.130">
    <property type="entry name" value="Fe-S cluster assembly (FSCA)"/>
    <property type="match status" value="1"/>
</dbReference>
<dbReference type="GO" id="GO:0051536">
    <property type="term" value="F:iron-sulfur cluster binding"/>
    <property type="evidence" value="ECO:0007669"/>
    <property type="project" value="InterPro"/>
</dbReference>
<evidence type="ECO:0000256" key="2">
    <source>
        <dbReference type="SAM" id="MobiDB-lite"/>
    </source>
</evidence>
<comment type="caution">
    <text evidence="4">The sequence shown here is derived from an EMBL/GenBank/DDBJ whole genome shotgun (WGS) entry which is preliminary data.</text>
</comment>
<feature type="compositionally biased region" description="Basic and acidic residues" evidence="2">
    <location>
        <begin position="84"/>
        <end position="93"/>
    </location>
</feature>
<sequence>MNTRAVADALSRVMRSHGGALTLLAQDDGVVTVRMGGMCGACPAKPGCLEATIRPALLAVEGVRDVVAEGSRLDPAAHARLRRFLEDPDDRNRFGAGQGQADPGGVPPR</sequence>
<dbReference type="InterPro" id="IPR034904">
    <property type="entry name" value="FSCA_dom_sf"/>
</dbReference>